<protein>
    <submittedName>
        <fullName evidence="1">Uncharacterized protein</fullName>
    </submittedName>
</protein>
<reference evidence="1 2" key="1">
    <citation type="submission" date="2017-10" db="EMBL/GenBank/DDBJ databases">
        <title>Paenichitinophaga pekingensis gen. nov., sp. nov., isolated from activated sludge.</title>
        <authorList>
            <person name="Jin D."/>
            <person name="Kong X."/>
            <person name="Deng Y."/>
            <person name="Bai Z."/>
        </authorList>
    </citation>
    <scope>NUCLEOTIDE SEQUENCE [LARGE SCALE GENOMIC DNA]</scope>
    <source>
        <strain evidence="1 2">13</strain>
    </source>
</reference>
<gene>
    <name evidence="1" type="ORF">COR50_08850</name>
</gene>
<dbReference type="Proteomes" id="UP000220133">
    <property type="component" value="Chromosome"/>
</dbReference>
<dbReference type="EMBL" id="CP023777">
    <property type="protein sequence ID" value="ATL47270.1"/>
    <property type="molecule type" value="Genomic_DNA"/>
</dbReference>
<accession>A0A291QTI0</accession>
<evidence type="ECO:0000313" key="2">
    <source>
        <dbReference type="Proteomes" id="UP000220133"/>
    </source>
</evidence>
<evidence type="ECO:0000313" key="1">
    <source>
        <dbReference type="EMBL" id="ATL47270.1"/>
    </source>
</evidence>
<organism evidence="1 2">
    <name type="scientific">Chitinophaga caeni</name>
    <dbReference type="NCBI Taxonomy" id="2029983"/>
    <lineage>
        <taxon>Bacteria</taxon>
        <taxon>Pseudomonadati</taxon>
        <taxon>Bacteroidota</taxon>
        <taxon>Chitinophagia</taxon>
        <taxon>Chitinophagales</taxon>
        <taxon>Chitinophagaceae</taxon>
        <taxon>Chitinophaga</taxon>
    </lineage>
</organism>
<dbReference type="KEGG" id="cbae:COR50_08850"/>
<name>A0A291QTI0_9BACT</name>
<proteinExistence type="predicted"/>
<sequence length="63" mass="7438">MNIQIFLTILFSLISPSILELIQKHHYLMGISILTDYIQIQGQIVKIWYFNFSLAILLHRYNG</sequence>
<dbReference type="AlphaFoldDB" id="A0A291QTI0"/>
<keyword evidence="2" id="KW-1185">Reference proteome</keyword>